<dbReference type="PANTHER" id="PTHR12493">
    <property type="entry name" value="CUE DOMAIN CONTAINING 2"/>
    <property type="match status" value="1"/>
</dbReference>
<gene>
    <name evidence="8" type="ORF">TGEB3V08_LOCUS6589</name>
</gene>
<feature type="region of interest" description="Disordered" evidence="7">
    <location>
        <begin position="382"/>
        <end position="404"/>
    </location>
</feature>
<dbReference type="GO" id="GO:0005634">
    <property type="term" value="C:nucleus"/>
    <property type="evidence" value="ECO:0007669"/>
    <property type="project" value="UniProtKB-SubCell"/>
</dbReference>
<name>A0A7R9K0C6_TIMGE</name>
<comment type="similarity">
    <text evidence="3">Belongs to the CUEDC2 family.</text>
</comment>
<keyword evidence="6" id="KW-0539">Nucleus</keyword>
<evidence type="ECO:0000256" key="1">
    <source>
        <dbReference type="ARBA" id="ARBA00004123"/>
    </source>
</evidence>
<evidence type="ECO:0000256" key="6">
    <source>
        <dbReference type="ARBA" id="ARBA00023242"/>
    </source>
</evidence>
<comment type="subcellular location">
    <subcellularLocation>
        <location evidence="2">Cytoplasm</location>
    </subcellularLocation>
    <subcellularLocation>
        <location evidence="1">Nucleus</location>
    </subcellularLocation>
</comment>
<dbReference type="EMBL" id="OE841740">
    <property type="protein sequence ID" value="CAD7596943.1"/>
    <property type="molecule type" value="Genomic_DNA"/>
</dbReference>
<dbReference type="GO" id="GO:0005737">
    <property type="term" value="C:cytoplasm"/>
    <property type="evidence" value="ECO:0007669"/>
    <property type="project" value="UniProtKB-SubCell"/>
</dbReference>
<protein>
    <recommendedName>
        <fullName evidence="9">CUE domain-containing protein</fullName>
    </recommendedName>
</protein>
<feature type="region of interest" description="Disordered" evidence="7">
    <location>
        <begin position="83"/>
        <end position="124"/>
    </location>
</feature>
<dbReference type="CDD" id="cd14367">
    <property type="entry name" value="CUE_CUED2"/>
    <property type="match status" value="1"/>
</dbReference>
<evidence type="ECO:0000256" key="5">
    <source>
        <dbReference type="ARBA" id="ARBA00022786"/>
    </source>
</evidence>
<organism evidence="8">
    <name type="scientific">Timema genevievae</name>
    <name type="common">Walking stick</name>
    <dbReference type="NCBI Taxonomy" id="629358"/>
    <lineage>
        <taxon>Eukaryota</taxon>
        <taxon>Metazoa</taxon>
        <taxon>Ecdysozoa</taxon>
        <taxon>Arthropoda</taxon>
        <taxon>Hexapoda</taxon>
        <taxon>Insecta</taxon>
        <taxon>Pterygota</taxon>
        <taxon>Neoptera</taxon>
        <taxon>Polyneoptera</taxon>
        <taxon>Phasmatodea</taxon>
        <taxon>Timematodea</taxon>
        <taxon>Timematoidea</taxon>
        <taxon>Timematidae</taxon>
        <taxon>Timema</taxon>
    </lineage>
</organism>
<evidence type="ECO:0000313" key="8">
    <source>
        <dbReference type="EMBL" id="CAD7596943.1"/>
    </source>
</evidence>
<reference evidence="8" key="1">
    <citation type="submission" date="2020-11" db="EMBL/GenBank/DDBJ databases">
        <authorList>
            <person name="Tran Van P."/>
        </authorList>
    </citation>
    <scope>NUCLEOTIDE SEQUENCE</scope>
</reference>
<sequence length="404" mass="45708">MGLVETDQCECGEVGTPEHVMLECARTLEIRRPDQQEVQGRLVGDILRDPTHWRLLDKLAAEASERAKMEYIRTLRGLRQRLNRRRAREGRGGETSDSDENSDKDGDNDEDNERYKDRSTGSGTETDAARLCEIQVMGLVSLGHESQKKCQIRLINIKLSLTCTSGHKSKGVSFVWFAGERKAKVQIPVSSIDEIVLSYVVSILEDLGSESSVEEAFDVEGFCEMMAAYFPEFSTIHHASDSYSEPQVRLLQEMFPGVCSIEVHHCLSIAEGDVARAAQLVLHRQEAGQSLKTNRQKAVVNDQELKSRIIARYSYVDKDDDIREHRPVGPKSEPKKLVRYRDNKIVSLKGERFTEVKKEEDEDMKKTYVKEGFGNQINLCRDRGLNPGHPAQKSDTLPLDRQVT</sequence>
<dbReference type="PANTHER" id="PTHR12493:SF0">
    <property type="entry name" value="CUE DOMAIN-CONTAINING PROTEIN 2"/>
    <property type="match status" value="1"/>
</dbReference>
<dbReference type="AlphaFoldDB" id="A0A7R9K0C6"/>
<proteinExistence type="inferred from homology"/>
<evidence type="ECO:0008006" key="9">
    <source>
        <dbReference type="Google" id="ProtNLM"/>
    </source>
</evidence>
<accession>A0A7R9K0C6</accession>
<evidence type="ECO:0000256" key="7">
    <source>
        <dbReference type="SAM" id="MobiDB-lite"/>
    </source>
</evidence>
<evidence type="ECO:0000256" key="4">
    <source>
        <dbReference type="ARBA" id="ARBA00022490"/>
    </source>
</evidence>
<evidence type="ECO:0000256" key="2">
    <source>
        <dbReference type="ARBA" id="ARBA00004496"/>
    </source>
</evidence>
<keyword evidence="5" id="KW-0833">Ubl conjugation pathway</keyword>
<keyword evidence="4" id="KW-0963">Cytoplasm</keyword>
<dbReference type="InterPro" id="IPR039805">
    <property type="entry name" value="CUE_CUED2"/>
</dbReference>
<feature type="compositionally biased region" description="Acidic residues" evidence="7">
    <location>
        <begin position="96"/>
        <end position="112"/>
    </location>
</feature>
<evidence type="ECO:0000256" key="3">
    <source>
        <dbReference type="ARBA" id="ARBA00006106"/>
    </source>
</evidence>